<dbReference type="PANTHER" id="PTHR48475:SF1">
    <property type="entry name" value="RNASE H TYPE-1 DOMAIN-CONTAINING PROTEIN"/>
    <property type="match status" value="1"/>
</dbReference>
<protein>
    <recommendedName>
        <fullName evidence="1">Integrase catalytic domain-containing protein</fullName>
    </recommendedName>
</protein>
<evidence type="ECO:0000313" key="2">
    <source>
        <dbReference type="EMBL" id="RDY06956.1"/>
    </source>
</evidence>
<evidence type="ECO:0000313" key="3">
    <source>
        <dbReference type="Proteomes" id="UP000257109"/>
    </source>
</evidence>
<dbReference type="InterPro" id="IPR001584">
    <property type="entry name" value="Integrase_cat-core"/>
</dbReference>
<dbReference type="GO" id="GO:0003676">
    <property type="term" value="F:nucleic acid binding"/>
    <property type="evidence" value="ECO:0007669"/>
    <property type="project" value="InterPro"/>
</dbReference>
<evidence type="ECO:0000259" key="1">
    <source>
        <dbReference type="PROSITE" id="PS50994"/>
    </source>
</evidence>
<dbReference type="InterPro" id="IPR012337">
    <property type="entry name" value="RNaseH-like_sf"/>
</dbReference>
<dbReference type="SUPFAM" id="SSF53098">
    <property type="entry name" value="Ribonuclease H-like"/>
    <property type="match status" value="1"/>
</dbReference>
<organism evidence="2 3">
    <name type="scientific">Mucuna pruriens</name>
    <name type="common">Velvet bean</name>
    <name type="synonym">Dolichos pruriens</name>
    <dbReference type="NCBI Taxonomy" id="157652"/>
    <lineage>
        <taxon>Eukaryota</taxon>
        <taxon>Viridiplantae</taxon>
        <taxon>Streptophyta</taxon>
        <taxon>Embryophyta</taxon>
        <taxon>Tracheophyta</taxon>
        <taxon>Spermatophyta</taxon>
        <taxon>Magnoliopsida</taxon>
        <taxon>eudicotyledons</taxon>
        <taxon>Gunneridae</taxon>
        <taxon>Pentapetalae</taxon>
        <taxon>rosids</taxon>
        <taxon>fabids</taxon>
        <taxon>Fabales</taxon>
        <taxon>Fabaceae</taxon>
        <taxon>Papilionoideae</taxon>
        <taxon>50 kb inversion clade</taxon>
        <taxon>NPAAA clade</taxon>
        <taxon>indigoferoid/millettioid clade</taxon>
        <taxon>Phaseoleae</taxon>
        <taxon>Mucuna</taxon>
    </lineage>
</organism>
<proteinExistence type="predicted"/>
<dbReference type="PANTHER" id="PTHR48475">
    <property type="entry name" value="RIBONUCLEASE H"/>
    <property type="match status" value="1"/>
</dbReference>
<feature type="non-terminal residue" evidence="2">
    <location>
        <position position="1"/>
    </location>
</feature>
<dbReference type="OrthoDB" id="1739755at2759"/>
<dbReference type="EMBL" id="QJKJ01001575">
    <property type="protein sequence ID" value="RDY06956.1"/>
    <property type="molecule type" value="Genomic_DNA"/>
</dbReference>
<dbReference type="AlphaFoldDB" id="A0A371HVY7"/>
<sequence>MTHASLWYADIYNYLIASTYPIGAFKVIKEILESDAKYYIWDDPYLWRLCNDQVTHRCISESEIKSVLHFCHSTIEGGHYGLDGPKNGWRLGPPKLTMLKLLWILFDVPKALISDQGSHLCNGAMAMLLEKYRVLHQVATAYHPQTNDQVEVFSREIKKLL</sequence>
<dbReference type="Gene3D" id="3.30.420.10">
    <property type="entry name" value="Ribonuclease H-like superfamily/Ribonuclease H"/>
    <property type="match status" value="1"/>
</dbReference>
<dbReference type="PROSITE" id="PS50994">
    <property type="entry name" value="INTEGRASE"/>
    <property type="match status" value="1"/>
</dbReference>
<dbReference type="InterPro" id="IPR036397">
    <property type="entry name" value="RNaseH_sf"/>
</dbReference>
<dbReference type="Proteomes" id="UP000257109">
    <property type="component" value="Unassembled WGS sequence"/>
</dbReference>
<keyword evidence="3" id="KW-1185">Reference proteome</keyword>
<name>A0A371HVY7_MUCPR</name>
<reference evidence="2" key="1">
    <citation type="submission" date="2018-05" db="EMBL/GenBank/DDBJ databases">
        <title>Draft genome of Mucuna pruriens seed.</title>
        <authorList>
            <person name="Nnadi N.E."/>
            <person name="Vos R."/>
            <person name="Hasami M.H."/>
            <person name="Devisetty U.K."/>
            <person name="Aguiy J.C."/>
        </authorList>
    </citation>
    <scope>NUCLEOTIDE SEQUENCE [LARGE SCALE GENOMIC DNA]</scope>
    <source>
        <strain evidence="2">JCA_2017</strain>
    </source>
</reference>
<feature type="domain" description="Integrase catalytic" evidence="1">
    <location>
        <begin position="98"/>
        <end position="161"/>
    </location>
</feature>
<dbReference type="GO" id="GO:0015074">
    <property type="term" value="P:DNA integration"/>
    <property type="evidence" value="ECO:0007669"/>
    <property type="project" value="InterPro"/>
</dbReference>
<comment type="caution">
    <text evidence="2">The sequence shown here is derived from an EMBL/GenBank/DDBJ whole genome shotgun (WGS) entry which is preliminary data.</text>
</comment>
<accession>A0A371HVY7</accession>
<gene>
    <name evidence="2" type="ORF">CR513_08982</name>
</gene>